<dbReference type="GeneID" id="35382382"/>
<keyword evidence="2" id="KW-1185">Reference proteome</keyword>
<dbReference type="Gene3D" id="3.90.930.1">
    <property type="match status" value="1"/>
</dbReference>
<dbReference type="RefSeq" id="YP_009448785.1">
    <property type="nucleotide sequence ID" value="NC_036594.1"/>
</dbReference>
<dbReference type="Proteomes" id="UP000236316">
    <property type="component" value="Segment"/>
</dbReference>
<gene>
    <name evidence="1" type="ORF">ORPV_579</name>
</gene>
<name>A0A2I2L4M6_9VIRU</name>
<evidence type="ECO:0000313" key="1">
    <source>
        <dbReference type="EMBL" id="SNW62483.1"/>
    </source>
</evidence>
<reference evidence="1" key="1">
    <citation type="submission" date="2017-08" db="EMBL/GenBank/DDBJ databases">
        <authorList>
            <consortium name="Urmite Genomes"/>
        </authorList>
    </citation>
    <scope>NUCLEOTIDE SEQUENCE [LARGE SCALE GENOMIC DNA]</scope>
    <source>
        <strain evidence="1">IHUMI-LCC2</strain>
    </source>
</reference>
<sequence length="205" mass="24132">MNIEDLSDDTLKFHIIFSDFHVYKVCTLINKRFNKLCTNVSYFLEEIKTEKISYYLHRNTGLLEGIYKEYDDNGNVVKVIDKYRNGKATGKVRTYYPNGNIQSESHIINGILYGMCTKWHENGIKKEELMCIGDIQNGCVTNWYENGNLMYQYIPDNNKNTVTIKYYYDNGSLQSILMYKNDKLYSKKKWDTEGNIIKDSFCNFI</sequence>
<dbReference type="SUPFAM" id="SSF82185">
    <property type="entry name" value="Histone H3 K4-specific methyltransferase SET7/9 N-terminal domain"/>
    <property type="match status" value="1"/>
</dbReference>
<evidence type="ECO:0000313" key="2">
    <source>
        <dbReference type="Proteomes" id="UP000236316"/>
    </source>
</evidence>
<proteinExistence type="predicted"/>
<dbReference type="InterPro" id="IPR011652">
    <property type="entry name" value="MORN_2"/>
</dbReference>
<organism evidence="1">
    <name type="scientific">Orpheovirus IHUMI-LCC2</name>
    <dbReference type="NCBI Taxonomy" id="2023057"/>
    <lineage>
        <taxon>Viruses</taxon>
        <taxon>Varidnaviria</taxon>
        <taxon>Bamfordvirae</taxon>
        <taxon>Nucleocytoviricota</taxon>
        <taxon>Megaviricetes</taxon>
        <taxon>Pimascovirales</taxon>
        <taxon>Ocovirineae</taxon>
        <taxon>Orpheoviridae</taxon>
        <taxon>Alphaorpheovirus</taxon>
        <taxon>Alphaorpheovirus massiliense</taxon>
    </lineage>
</organism>
<accession>A0A2I2L4M6</accession>
<dbReference type="Gene3D" id="2.20.110.10">
    <property type="entry name" value="Histone H3 K4-specific methyltransferase SET7/9 N-terminal domain"/>
    <property type="match status" value="1"/>
</dbReference>
<protein>
    <submittedName>
        <fullName evidence="1">MORN-repeat protein</fullName>
    </submittedName>
</protein>
<dbReference type="KEGG" id="vg:35382382"/>
<dbReference type="EMBL" id="LT906555">
    <property type="protein sequence ID" value="SNW62483.1"/>
    <property type="molecule type" value="Genomic_DNA"/>
</dbReference>
<dbReference type="Pfam" id="PF07661">
    <property type="entry name" value="MORN_2"/>
    <property type="match status" value="4"/>
</dbReference>